<organism evidence="1 2">
    <name type="scientific">Pleurodeles waltl</name>
    <name type="common">Iberian ribbed newt</name>
    <dbReference type="NCBI Taxonomy" id="8319"/>
    <lineage>
        <taxon>Eukaryota</taxon>
        <taxon>Metazoa</taxon>
        <taxon>Chordata</taxon>
        <taxon>Craniata</taxon>
        <taxon>Vertebrata</taxon>
        <taxon>Euteleostomi</taxon>
        <taxon>Amphibia</taxon>
        <taxon>Batrachia</taxon>
        <taxon>Caudata</taxon>
        <taxon>Salamandroidea</taxon>
        <taxon>Salamandridae</taxon>
        <taxon>Pleurodelinae</taxon>
        <taxon>Pleurodeles</taxon>
    </lineage>
</organism>
<sequence>MKNRVADCRSRVPLDANENSLDVIEDLEVVCMVNSVTEVSMGALMEVEWVNAVADDEHLQCLKKFITEAFEKYFTLQFNIAFVEKRHVYLFLTGFYSQKAFLIHNMSIQWKKEDKHCL</sequence>
<protein>
    <submittedName>
        <fullName evidence="1">Uncharacterized protein</fullName>
    </submittedName>
</protein>
<dbReference type="EMBL" id="JANPWB010000010">
    <property type="protein sequence ID" value="KAJ1134768.1"/>
    <property type="molecule type" value="Genomic_DNA"/>
</dbReference>
<proteinExistence type="predicted"/>
<gene>
    <name evidence="1" type="ORF">NDU88_001215</name>
</gene>
<comment type="caution">
    <text evidence="1">The sequence shown here is derived from an EMBL/GenBank/DDBJ whole genome shotgun (WGS) entry which is preliminary data.</text>
</comment>
<name>A0AAV7Q314_PLEWA</name>
<evidence type="ECO:0000313" key="1">
    <source>
        <dbReference type="EMBL" id="KAJ1134768.1"/>
    </source>
</evidence>
<reference evidence="1" key="1">
    <citation type="journal article" date="2022" name="bioRxiv">
        <title>Sequencing and chromosome-scale assembly of the giantPleurodeles waltlgenome.</title>
        <authorList>
            <person name="Brown T."/>
            <person name="Elewa A."/>
            <person name="Iarovenko S."/>
            <person name="Subramanian E."/>
            <person name="Araus A.J."/>
            <person name="Petzold A."/>
            <person name="Susuki M."/>
            <person name="Suzuki K.-i.T."/>
            <person name="Hayashi T."/>
            <person name="Toyoda A."/>
            <person name="Oliveira C."/>
            <person name="Osipova E."/>
            <person name="Leigh N.D."/>
            <person name="Simon A."/>
            <person name="Yun M.H."/>
        </authorList>
    </citation>
    <scope>NUCLEOTIDE SEQUENCE</scope>
    <source>
        <strain evidence="1">20211129_DDA</strain>
        <tissue evidence="1">Liver</tissue>
    </source>
</reference>
<dbReference type="AlphaFoldDB" id="A0AAV7Q314"/>
<accession>A0AAV7Q314</accession>
<dbReference type="Proteomes" id="UP001066276">
    <property type="component" value="Chromosome 6"/>
</dbReference>
<evidence type="ECO:0000313" key="2">
    <source>
        <dbReference type="Proteomes" id="UP001066276"/>
    </source>
</evidence>
<keyword evidence="2" id="KW-1185">Reference proteome</keyword>